<dbReference type="Gene3D" id="3.30.420.40">
    <property type="match status" value="2"/>
</dbReference>
<gene>
    <name evidence="6" type="ORF">TeGR_g261</name>
</gene>
<dbReference type="Pfam" id="PF00012">
    <property type="entry name" value="HSP70"/>
    <property type="match status" value="1"/>
</dbReference>
<feature type="signal peptide" evidence="5">
    <location>
        <begin position="1"/>
        <end position="20"/>
    </location>
</feature>
<dbReference type="SUPFAM" id="SSF53067">
    <property type="entry name" value="Actin-like ATPase domain"/>
    <property type="match status" value="2"/>
</dbReference>
<dbReference type="PANTHER" id="PTHR45639">
    <property type="entry name" value="HSC70CB, ISOFORM G-RELATED"/>
    <property type="match status" value="1"/>
</dbReference>
<keyword evidence="3" id="KW-0143">Chaperone</keyword>
<reference evidence="6 7" key="1">
    <citation type="journal article" date="2023" name="Commun. Biol.">
        <title>Genome analysis of Parmales, the sister group of diatoms, reveals the evolutionary specialization of diatoms from phago-mixotrophs to photoautotrophs.</title>
        <authorList>
            <person name="Ban H."/>
            <person name="Sato S."/>
            <person name="Yoshikawa S."/>
            <person name="Yamada K."/>
            <person name="Nakamura Y."/>
            <person name="Ichinomiya M."/>
            <person name="Sato N."/>
            <person name="Blanc-Mathieu R."/>
            <person name="Endo H."/>
            <person name="Kuwata A."/>
            <person name="Ogata H."/>
        </authorList>
    </citation>
    <scope>NUCLEOTIDE SEQUENCE [LARGE SCALE GENOMIC DNA]</scope>
</reference>
<keyword evidence="7" id="KW-1185">Reference proteome</keyword>
<evidence type="ECO:0000256" key="2">
    <source>
        <dbReference type="ARBA" id="ARBA00022840"/>
    </source>
</evidence>
<dbReference type="PANTHER" id="PTHR45639:SF3">
    <property type="entry name" value="HYPOXIA UP-REGULATED PROTEIN 1"/>
    <property type="match status" value="1"/>
</dbReference>
<dbReference type="PRINTS" id="PR00301">
    <property type="entry name" value="HEATSHOCK70"/>
</dbReference>
<dbReference type="InterPro" id="IPR013126">
    <property type="entry name" value="Hsp_70_fam"/>
</dbReference>
<proteinExistence type="predicted"/>
<evidence type="ECO:0000256" key="5">
    <source>
        <dbReference type="SAM" id="SignalP"/>
    </source>
</evidence>
<keyword evidence="2" id="KW-0067">ATP-binding</keyword>
<evidence type="ECO:0000256" key="3">
    <source>
        <dbReference type="ARBA" id="ARBA00023186"/>
    </source>
</evidence>
<dbReference type="InterPro" id="IPR043129">
    <property type="entry name" value="ATPase_NBD"/>
</dbReference>
<feature type="region of interest" description="Disordered" evidence="4">
    <location>
        <begin position="465"/>
        <end position="494"/>
    </location>
</feature>
<organism evidence="6 7">
    <name type="scientific">Tetraparma gracilis</name>
    <dbReference type="NCBI Taxonomy" id="2962635"/>
    <lineage>
        <taxon>Eukaryota</taxon>
        <taxon>Sar</taxon>
        <taxon>Stramenopiles</taxon>
        <taxon>Ochrophyta</taxon>
        <taxon>Bolidophyceae</taxon>
        <taxon>Parmales</taxon>
        <taxon>Triparmaceae</taxon>
        <taxon>Tetraparma</taxon>
    </lineage>
</organism>
<evidence type="ECO:0000313" key="6">
    <source>
        <dbReference type="EMBL" id="GMI28673.1"/>
    </source>
</evidence>
<dbReference type="EMBL" id="BRYB01002989">
    <property type="protein sequence ID" value="GMI28673.1"/>
    <property type="molecule type" value="Genomic_DNA"/>
</dbReference>
<evidence type="ECO:0000256" key="4">
    <source>
        <dbReference type="SAM" id="MobiDB-lite"/>
    </source>
</evidence>
<dbReference type="Gene3D" id="3.30.30.30">
    <property type="match status" value="1"/>
</dbReference>
<dbReference type="CDD" id="cd10230">
    <property type="entry name" value="ASKHA_NBD_HSP70_HYOU1"/>
    <property type="match status" value="1"/>
</dbReference>
<keyword evidence="1" id="KW-0547">Nucleotide-binding</keyword>
<evidence type="ECO:0000313" key="7">
    <source>
        <dbReference type="Proteomes" id="UP001165060"/>
    </source>
</evidence>
<feature type="chain" id="PRO_5045715618" evidence="5">
    <location>
        <begin position="21"/>
        <end position="509"/>
    </location>
</feature>
<sequence length="509" mass="54475">MASRLLLACGLALALAQASANSIMGIDLGTSTFKTGLVKRGSPLSIVTNLHSKRKTEQMVLFDQGSRFFGADASSLQARKPLACPSMLSALLGRGAEHPSVQDLRSKAYPVPFAFNGTSRGLSVSLDPTPGRAGSKIGDYTPEELTAMVLSHARDITREFTSDGKAVKDPLPKDAVLTVPAFATHHERSSLLVAADLAGLNVLALVEETTAAALHYGMDKVVPAGEEETVLFYNLGATSLQVAVARYFSYEVREGGKNRTVGSFEVVGKAWDATLGGSAFDDAIVGRLADEFNEQWRKKDKEAKDKDVRDFPRAMVKLRVQATKTKEVLSANTNTPIFIENLHADVDFKSSLSREEFERLSEPLFARAAVPVAKALEVAGLGISDVTAIELIGGGMRVPKVQSTLALAVGDLELGLHINSDESMALGAAFHGANISTAFRVRKVGMTDMTLFPVGVRLSDMEEEGGGGGLLGGLFKKKDGKKEDGEEEEEEWSKQATIFKAKGKMGVKK</sequence>
<keyword evidence="5" id="KW-0732">Signal</keyword>
<protein>
    <submittedName>
        <fullName evidence="6">Uncharacterized protein</fullName>
    </submittedName>
</protein>
<accession>A0ABQ6MLD4</accession>
<feature type="non-terminal residue" evidence="6">
    <location>
        <position position="509"/>
    </location>
</feature>
<name>A0ABQ6MLD4_9STRA</name>
<dbReference type="Proteomes" id="UP001165060">
    <property type="component" value="Unassembled WGS sequence"/>
</dbReference>
<dbReference type="Gene3D" id="3.90.640.10">
    <property type="entry name" value="Actin, Chain A, domain 4"/>
    <property type="match status" value="1"/>
</dbReference>
<evidence type="ECO:0000256" key="1">
    <source>
        <dbReference type="ARBA" id="ARBA00022741"/>
    </source>
</evidence>
<comment type="caution">
    <text evidence="6">The sequence shown here is derived from an EMBL/GenBank/DDBJ whole genome shotgun (WGS) entry which is preliminary data.</text>
</comment>